<reference evidence="1" key="2">
    <citation type="submission" date="2013-05" db="EMBL/GenBank/DDBJ databases">
        <authorList>
            <person name="Carter J.-M."/>
            <person name="Baker S.C."/>
            <person name="Pink R."/>
            <person name="Carter D.R.F."/>
            <person name="Collins A."/>
            <person name="Tomlin J."/>
            <person name="Gibbs M."/>
            <person name="Breuker C.J."/>
        </authorList>
    </citation>
    <scope>NUCLEOTIDE SEQUENCE</scope>
    <source>
        <tissue evidence="1">Ovary</tissue>
    </source>
</reference>
<protein>
    <submittedName>
        <fullName evidence="1">Uncharacterized protein</fullName>
    </submittedName>
</protein>
<proteinExistence type="predicted"/>
<sequence>MAKCGSVSTRLQKLKATIFLTVKDSSPSERKAQLYHRFSSLYAIRIQNITNSTSTVVSPTSIKDNYVIVTPQMKD</sequence>
<dbReference type="AlphaFoldDB" id="S4PZ55"/>
<organism evidence="1">
    <name type="scientific">Pararge aegeria</name>
    <name type="common">speckled wood butterfly</name>
    <dbReference type="NCBI Taxonomy" id="116150"/>
    <lineage>
        <taxon>Eukaryota</taxon>
        <taxon>Metazoa</taxon>
        <taxon>Ecdysozoa</taxon>
        <taxon>Arthropoda</taxon>
        <taxon>Hexapoda</taxon>
        <taxon>Insecta</taxon>
        <taxon>Pterygota</taxon>
        <taxon>Neoptera</taxon>
        <taxon>Endopterygota</taxon>
        <taxon>Lepidoptera</taxon>
        <taxon>Glossata</taxon>
        <taxon>Ditrysia</taxon>
        <taxon>Papilionoidea</taxon>
        <taxon>Nymphalidae</taxon>
        <taxon>Satyrinae</taxon>
        <taxon>Satyrini</taxon>
        <taxon>Parargina</taxon>
        <taxon>Pararge</taxon>
    </lineage>
</organism>
<dbReference type="EMBL" id="GAIX01002128">
    <property type="protein sequence ID" value="JAA90432.1"/>
    <property type="molecule type" value="Transcribed_RNA"/>
</dbReference>
<evidence type="ECO:0000313" key="1">
    <source>
        <dbReference type="EMBL" id="JAA90432.1"/>
    </source>
</evidence>
<reference evidence="1" key="1">
    <citation type="journal article" date="2013" name="BMC Genomics">
        <title>Unscrambling butterfly oogenesis.</title>
        <authorList>
            <person name="Carter J.M."/>
            <person name="Baker S.C."/>
            <person name="Pink R."/>
            <person name="Carter D.R."/>
            <person name="Collins A."/>
            <person name="Tomlin J."/>
            <person name="Gibbs M."/>
            <person name="Breuker C.J."/>
        </authorList>
    </citation>
    <scope>NUCLEOTIDE SEQUENCE</scope>
    <source>
        <tissue evidence="1">Ovary</tissue>
    </source>
</reference>
<accession>S4PZ55</accession>
<name>S4PZ55_9NEOP</name>